<keyword evidence="1" id="KW-0472">Membrane</keyword>
<keyword evidence="1" id="KW-0812">Transmembrane</keyword>
<name>A0ABT4CU78_9CLOT</name>
<evidence type="ECO:0000313" key="2">
    <source>
        <dbReference type="EMBL" id="MCY6371998.1"/>
    </source>
</evidence>
<proteinExistence type="predicted"/>
<gene>
    <name evidence="2" type="ORF">OXH55_15290</name>
</gene>
<keyword evidence="1" id="KW-1133">Transmembrane helix</keyword>
<evidence type="ECO:0000313" key="3">
    <source>
        <dbReference type="Proteomes" id="UP001079657"/>
    </source>
</evidence>
<sequence>MFMPGVKTKISNIIFGIGNNRGEKPSQEAMELYCKIEGLDFPYFSNHMEYYEEEKKKKALIKKNPFNIVNTTIGLGILIGVMYVIENII</sequence>
<dbReference type="Proteomes" id="UP001079657">
    <property type="component" value="Unassembled WGS sequence"/>
</dbReference>
<feature type="transmembrane region" description="Helical" evidence="1">
    <location>
        <begin position="65"/>
        <end position="85"/>
    </location>
</feature>
<protein>
    <submittedName>
        <fullName evidence="2">Uncharacterized protein</fullName>
    </submittedName>
</protein>
<accession>A0ABT4CU78</accession>
<reference evidence="2" key="1">
    <citation type="submission" date="2022-12" db="EMBL/GenBank/DDBJ databases">
        <authorList>
            <person name="Wang J."/>
        </authorList>
    </citation>
    <scope>NUCLEOTIDE SEQUENCE</scope>
    <source>
        <strain evidence="2">HY-42-06</strain>
    </source>
</reference>
<dbReference type="EMBL" id="JAPQES010000006">
    <property type="protein sequence ID" value="MCY6371998.1"/>
    <property type="molecule type" value="Genomic_DNA"/>
</dbReference>
<dbReference type="RefSeq" id="WP_268050909.1">
    <property type="nucleotide sequence ID" value="NZ_JAPQES010000006.1"/>
</dbReference>
<evidence type="ECO:0000256" key="1">
    <source>
        <dbReference type="SAM" id="Phobius"/>
    </source>
</evidence>
<organism evidence="2 3">
    <name type="scientific">Clostridium ganghwense</name>
    <dbReference type="NCBI Taxonomy" id="312089"/>
    <lineage>
        <taxon>Bacteria</taxon>
        <taxon>Bacillati</taxon>
        <taxon>Bacillota</taxon>
        <taxon>Clostridia</taxon>
        <taxon>Eubacteriales</taxon>
        <taxon>Clostridiaceae</taxon>
        <taxon>Clostridium</taxon>
    </lineage>
</organism>
<keyword evidence="3" id="KW-1185">Reference proteome</keyword>
<comment type="caution">
    <text evidence="2">The sequence shown here is derived from an EMBL/GenBank/DDBJ whole genome shotgun (WGS) entry which is preliminary data.</text>
</comment>